<sequence>MQENYPWLSVERSAKNVLSKAAPAFEVEIDKLPLSVFGLNSGFFYLPAALALEWAAPIPMKDFLVTLAVGHVFFAFQDSIVDGGAAPSELCMVAHDALLEYLQRIGAIGWPSTSPAAELVHAIESHRRNYLLYSATIANDLRHRRGLNRYTSLEIANLGWKAAPCNTPFEVVAARSGRQEHIPHLLDAVKHFCAGLQLMDDLSDLAVDHADGNMTMALSHTLLHMKDAGLEHRSANVGDILFAAEMTGVSRASCQMALRMFAVAKEIADGVEAIPLAELCDAWTRRAVQRIELIGESV</sequence>
<dbReference type="EMBL" id="CP109527">
    <property type="protein sequence ID" value="WTY33427.1"/>
    <property type="molecule type" value="Genomic_DNA"/>
</dbReference>
<gene>
    <name evidence="1" type="ORF">OG308_18985</name>
</gene>
<evidence type="ECO:0000313" key="1">
    <source>
        <dbReference type="EMBL" id="WTY33427.1"/>
    </source>
</evidence>
<evidence type="ECO:0000313" key="2">
    <source>
        <dbReference type="Proteomes" id="UP001621418"/>
    </source>
</evidence>
<organism evidence="1 2">
    <name type="scientific">Nocardia salmonicida</name>
    <dbReference type="NCBI Taxonomy" id="53431"/>
    <lineage>
        <taxon>Bacteria</taxon>
        <taxon>Bacillati</taxon>
        <taxon>Actinomycetota</taxon>
        <taxon>Actinomycetes</taxon>
        <taxon>Mycobacteriales</taxon>
        <taxon>Nocardiaceae</taxon>
        <taxon>Nocardia</taxon>
    </lineage>
</organism>
<keyword evidence="2" id="KW-1185">Reference proteome</keyword>
<name>A0ABZ1N0F9_9NOCA</name>
<proteinExistence type="predicted"/>
<dbReference type="RefSeq" id="WP_405145635.1">
    <property type="nucleotide sequence ID" value="NZ_CP109527.1"/>
</dbReference>
<reference evidence="1 2" key="1">
    <citation type="submission" date="2022-10" db="EMBL/GenBank/DDBJ databases">
        <title>The complete genomes of actinobacterial strains from the NBC collection.</title>
        <authorList>
            <person name="Joergensen T.S."/>
            <person name="Alvarez Arevalo M."/>
            <person name="Sterndorff E.B."/>
            <person name="Faurdal D."/>
            <person name="Vuksanovic O."/>
            <person name="Mourched A.-S."/>
            <person name="Charusanti P."/>
            <person name="Shaw S."/>
            <person name="Blin K."/>
            <person name="Weber T."/>
        </authorList>
    </citation>
    <scope>NUCLEOTIDE SEQUENCE [LARGE SCALE GENOMIC DNA]</scope>
    <source>
        <strain evidence="1 2">NBC_01413</strain>
    </source>
</reference>
<accession>A0ABZ1N0F9</accession>
<dbReference type="Proteomes" id="UP001621418">
    <property type="component" value="Chromosome"/>
</dbReference>
<protein>
    <submittedName>
        <fullName evidence="1">Uncharacterized protein</fullName>
    </submittedName>
</protein>